<accession>A0A2A9PNF4</accession>
<comment type="caution">
    <text evidence="2">The sequence shown here is derived from an EMBL/GenBank/DDBJ whole genome shotgun (WGS) entry which is preliminary data.</text>
</comment>
<reference evidence="2 3" key="1">
    <citation type="journal article" date="2015" name="BMC Genomics">
        <title>Gene expression during zombie ant biting behavior reflects the complexity underlying fungal parasitic behavioral manipulation.</title>
        <authorList>
            <person name="de Bekker C."/>
            <person name="Ohm R.A."/>
            <person name="Loreto R.G."/>
            <person name="Sebastian A."/>
            <person name="Albert I."/>
            <person name="Merrow M."/>
            <person name="Brachmann A."/>
            <person name="Hughes D.P."/>
        </authorList>
    </citation>
    <scope>NUCLEOTIDE SEQUENCE [LARGE SCALE GENOMIC DNA]</scope>
    <source>
        <strain evidence="2 3">SC16a</strain>
    </source>
</reference>
<feature type="compositionally biased region" description="Basic and acidic residues" evidence="1">
    <location>
        <begin position="79"/>
        <end position="92"/>
    </location>
</feature>
<feature type="region of interest" description="Disordered" evidence="1">
    <location>
        <begin position="252"/>
        <end position="273"/>
    </location>
</feature>
<reference evidence="2 3" key="2">
    <citation type="journal article" date="2017" name="Sci. Rep.">
        <title>Ant-infecting Ophiocordyceps genomes reveal a high diversity of potential behavioral manipulation genes and a possible major role for enterotoxins.</title>
        <authorList>
            <person name="de Bekker C."/>
            <person name="Ohm R.A."/>
            <person name="Evans H.C."/>
            <person name="Brachmann A."/>
            <person name="Hughes D.P."/>
        </authorList>
    </citation>
    <scope>NUCLEOTIDE SEQUENCE [LARGE SCALE GENOMIC DNA]</scope>
    <source>
        <strain evidence="2 3">SC16a</strain>
    </source>
</reference>
<name>A0A2A9PNF4_OPHUN</name>
<dbReference type="Proteomes" id="UP000037136">
    <property type="component" value="Unassembled WGS sequence"/>
</dbReference>
<dbReference type="EMBL" id="LAZP02000014">
    <property type="protein sequence ID" value="PFH62899.1"/>
    <property type="molecule type" value="Genomic_DNA"/>
</dbReference>
<evidence type="ECO:0000313" key="2">
    <source>
        <dbReference type="EMBL" id="PFH62899.1"/>
    </source>
</evidence>
<evidence type="ECO:0000313" key="3">
    <source>
        <dbReference type="Proteomes" id="UP000037136"/>
    </source>
</evidence>
<keyword evidence="3" id="KW-1185">Reference proteome</keyword>
<feature type="region of interest" description="Disordered" evidence="1">
    <location>
        <begin position="33"/>
        <end position="118"/>
    </location>
</feature>
<organism evidence="2 3">
    <name type="scientific">Ophiocordyceps unilateralis</name>
    <name type="common">Zombie-ant fungus</name>
    <name type="synonym">Torrubia unilateralis</name>
    <dbReference type="NCBI Taxonomy" id="268505"/>
    <lineage>
        <taxon>Eukaryota</taxon>
        <taxon>Fungi</taxon>
        <taxon>Dikarya</taxon>
        <taxon>Ascomycota</taxon>
        <taxon>Pezizomycotina</taxon>
        <taxon>Sordariomycetes</taxon>
        <taxon>Hypocreomycetidae</taxon>
        <taxon>Hypocreales</taxon>
        <taxon>Ophiocordycipitaceae</taxon>
        <taxon>Ophiocordyceps</taxon>
    </lineage>
</organism>
<protein>
    <submittedName>
        <fullName evidence="2">Uncharacterized protein</fullName>
    </submittedName>
</protein>
<gene>
    <name evidence="2" type="ORF">XA68_11218</name>
</gene>
<dbReference type="AlphaFoldDB" id="A0A2A9PNF4"/>
<proteinExistence type="predicted"/>
<feature type="compositionally biased region" description="Low complexity" evidence="1">
    <location>
        <begin position="33"/>
        <end position="48"/>
    </location>
</feature>
<dbReference type="STRING" id="268505.A0A2A9PNF4"/>
<evidence type="ECO:0000256" key="1">
    <source>
        <dbReference type="SAM" id="MobiDB-lite"/>
    </source>
</evidence>
<dbReference type="OrthoDB" id="2162994at2759"/>
<sequence>MATTRLLPGDGLGFQMMRREAAFPLYMSSSLANSPVPLVPVASPVAAPEPKHRRQDKERRPSSPRPLTRARPPPAGPSENHHSSRTHVDSRADCNANSHAHASSHRSSKPATAQRKVDPVSASFPAALTVAAQPQLTLDLPRLRHQRDARMARRPRRYRHALQRVRPGLCQATVQAVSLISELRLPQGFECYDAAPQPRASTEVLQLGRPMEPGPAPELRVHASLSPPRWPTFRPGAAPNFFSRAKAGCHRGEGKECQSSQGFTILRRRPRSN</sequence>